<feature type="chain" id="PRO_5046895827" evidence="1">
    <location>
        <begin position="30"/>
        <end position="182"/>
    </location>
</feature>
<reference evidence="2 3" key="1">
    <citation type="journal article" date="2020" name="ISME J.">
        <title>Comparative genomics reveals insights into cyanobacterial evolution and habitat adaptation.</title>
        <authorList>
            <person name="Chen M.Y."/>
            <person name="Teng W.K."/>
            <person name="Zhao L."/>
            <person name="Hu C.X."/>
            <person name="Zhou Y.K."/>
            <person name="Han B.P."/>
            <person name="Song L.R."/>
            <person name="Shu W.S."/>
        </authorList>
    </citation>
    <scope>NUCLEOTIDE SEQUENCE [LARGE SCALE GENOMIC DNA]</scope>
    <source>
        <strain evidence="2 3">FACHB-838</strain>
    </source>
</reference>
<dbReference type="Proteomes" id="UP000623440">
    <property type="component" value="Unassembled WGS sequence"/>
</dbReference>
<comment type="caution">
    <text evidence="2">The sequence shown here is derived from an EMBL/GenBank/DDBJ whole genome shotgun (WGS) entry which is preliminary data.</text>
</comment>
<accession>A0ABR8DX70</accession>
<dbReference type="RefSeq" id="WP_190944594.1">
    <property type="nucleotide sequence ID" value="NZ_JACJSI010000132.1"/>
</dbReference>
<dbReference type="EMBL" id="JACJSI010000132">
    <property type="protein sequence ID" value="MBD2534067.1"/>
    <property type="molecule type" value="Genomic_DNA"/>
</dbReference>
<evidence type="ECO:0000313" key="3">
    <source>
        <dbReference type="Proteomes" id="UP000623440"/>
    </source>
</evidence>
<evidence type="ECO:0000313" key="2">
    <source>
        <dbReference type="EMBL" id="MBD2534067.1"/>
    </source>
</evidence>
<feature type="signal peptide" evidence="1">
    <location>
        <begin position="1"/>
        <end position="29"/>
    </location>
</feature>
<keyword evidence="1" id="KW-0732">Signal</keyword>
<gene>
    <name evidence="2" type="ORF">H6G97_32830</name>
</gene>
<keyword evidence="3" id="KW-1185">Reference proteome</keyword>
<name>A0ABR8DX70_9NOSO</name>
<organism evidence="2 3">
    <name type="scientific">Nostoc flagelliforme FACHB-838</name>
    <dbReference type="NCBI Taxonomy" id="2692904"/>
    <lineage>
        <taxon>Bacteria</taxon>
        <taxon>Bacillati</taxon>
        <taxon>Cyanobacteriota</taxon>
        <taxon>Cyanophyceae</taxon>
        <taxon>Nostocales</taxon>
        <taxon>Nostocaceae</taxon>
        <taxon>Nostoc</taxon>
    </lineage>
</organism>
<protein>
    <submittedName>
        <fullName evidence="2">Uncharacterized protein</fullName>
    </submittedName>
</protein>
<proteinExistence type="predicted"/>
<sequence length="182" mass="19353">MNSNSITRSFSLLTLATVVVISGILPAYAESTNFTAHEANFVTNQPEQINTIPNSSATLLTTEPIQPQTAQTPETTGTQEVAQTLEPGRATRSGASYIGVGGNIGITGNTRASPRITPHRDNYVQLPPRVKCAQGCRKVPQTTTMAVIALLANDIDHLPSVSPGQILADFINSGRVFVAHCR</sequence>
<evidence type="ECO:0000256" key="1">
    <source>
        <dbReference type="SAM" id="SignalP"/>
    </source>
</evidence>